<evidence type="ECO:0000256" key="1">
    <source>
        <dbReference type="ARBA" id="ARBA00009670"/>
    </source>
</evidence>
<proteinExistence type="inferred from homology"/>
<protein>
    <recommendedName>
        <fullName evidence="2">ABC1 atypical kinase-like domain-containing protein</fullName>
    </recommendedName>
</protein>
<dbReference type="OrthoDB" id="765337at2759"/>
<keyword evidence="4" id="KW-1185">Reference proteome</keyword>
<dbReference type="InterPro" id="IPR004147">
    <property type="entry name" value="ABC1_dom"/>
</dbReference>
<evidence type="ECO:0000259" key="2">
    <source>
        <dbReference type="Pfam" id="PF03109"/>
    </source>
</evidence>
<comment type="similarity">
    <text evidence="1">Belongs to the protein kinase superfamily. ADCK protein kinase family.</text>
</comment>
<name>A0A5P1EVL4_ASPOF</name>
<dbReference type="GO" id="GO:0046467">
    <property type="term" value="P:membrane lipid biosynthetic process"/>
    <property type="evidence" value="ECO:0007669"/>
    <property type="project" value="TreeGrafter"/>
</dbReference>
<evidence type="ECO:0000313" key="3">
    <source>
        <dbReference type="EMBL" id="ONK69864.1"/>
    </source>
</evidence>
<sequence length="107" mass="12223">MTEEKKVVRRRALAKWLKESILRLGPTFIKIGQQFSSRVDILAQEYVDQLSELQDQVPPFPSKTAMSIVEEELGSPVDYIFDRFDYEPIAVASLGQVHRACLKGQKL</sequence>
<dbReference type="PANTHER" id="PTHR10566:SF115">
    <property type="entry name" value="PROTEIN ACTIVITY OF BC1 COMPLEX KINASE 8, CHLOROPLASTIC"/>
    <property type="match status" value="1"/>
</dbReference>
<accession>A0A5P1EVL4</accession>
<organism evidence="3 4">
    <name type="scientific">Asparagus officinalis</name>
    <name type="common">Garden asparagus</name>
    <dbReference type="NCBI Taxonomy" id="4686"/>
    <lineage>
        <taxon>Eukaryota</taxon>
        <taxon>Viridiplantae</taxon>
        <taxon>Streptophyta</taxon>
        <taxon>Embryophyta</taxon>
        <taxon>Tracheophyta</taxon>
        <taxon>Spermatophyta</taxon>
        <taxon>Magnoliopsida</taxon>
        <taxon>Liliopsida</taxon>
        <taxon>Asparagales</taxon>
        <taxon>Asparagaceae</taxon>
        <taxon>Asparagoideae</taxon>
        <taxon>Asparagus</taxon>
    </lineage>
</organism>
<evidence type="ECO:0000313" key="4">
    <source>
        <dbReference type="Proteomes" id="UP000243459"/>
    </source>
</evidence>
<dbReference type="GO" id="GO:0016020">
    <property type="term" value="C:membrane"/>
    <property type="evidence" value="ECO:0007669"/>
    <property type="project" value="GOC"/>
</dbReference>
<dbReference type="Pfam" id="PF03109">
    <property type="entry name" value="ABC1"/>
    <property type="match status" value="1"/>
</dbReference>
<dbReference type="AlphaFoldDB" id="A0A5P1EVL4"/>
<gene>
    <name evidence="3" type="ORF">A4U43_C05F27580</name>
</gene>
<dbReference type="EMBL" id="CM007385">
    <property type="protein sequence ID" value="ONK69864.1"/>
    <property type="molecule type" value="Genomic_DNA"/>
</dbReference>
<reference evidence="4" key="1">
    <citation type="journal article" date="2017" name="Nat. Commun.">
        <title>The asparagus genome sheds light on the origin and evolution of a young Y chromosome.</title>
        <authorList>
            <person name="Harkess A."/>
            <person name="Zhou J."/>
            <person name="Xu C."/>
            <person name="Bowers J.E."/>
            <person name="Van der Hulst R."/>
            <person name="Ayyampalayam S."/>
            <person name="Mercati F."/>
            <person name="Riccardi P."/>
            <person name="McKain M.R."/>
            <person name="Kakrana A."/>
            <person name="Tang H."/>
            <person name="Ray J."/>
            <person name="Groenendijk J."/>
            <person name="Arikit S."/>
            <person name="Mathioni S.M."/>
            <person name="Nakano M."/>
            <person name="Shan H."/>
            <person name="Telgmann-Rauber A."/>
            <person name="Kanno A."/>
            <person name="Yue Z."/>
            <person name="Chen H."/>
            <person name="Li W."/>
            <person name="Chen Y."/>
            <person name="Xu X."/>
            <person name="Zhang Y."/>
            <person name="Luo S."/>
            <person name="Chen H."/>
            <person name="Gao J."/>
            <person name="Mao Z."/>
            <person name="Pires J.C."/>
            <person name="Luo M."/>
            <person name="Kudrna D."/>
            <person name="Wing R.A."/>
            <person name="Meyers B.C."/>
            <person name="Yi K."/>
            <person name="Kong H."/>
            <person name="Lavrijsen P."/>
            <person name="Sunseri F."/>
            <person name="Falavigna A."/>
            <person name="Ye Y."/>
            <person name="Leebens-Mack J.H."/>
            <person name="Chen G."/>
        </authorList>
    </citation>
    <scope>NUCLEOTIDE SEQUENCE [LARGE SCALE GENOMIC DNA]</scope>
    <source>
        <strain evidence="4">cv. DH0086</strain>
    </source>
</reference>
<dbReference type="Proteomes" id="UP000243459">
    <property type="component" value="Chromosome 5"/>
</dbReference>
<dbReference type="GO" id="GO:1901031">
    <property type="term" value="P:regulation of response to reactive oxygen species"/>
    <property type="evidence" value="ECO:0007669"/>
    <property type="project" value="TreeGrafter"/>
</dbReference>
<dbReference type="Gramene" id="ONK69864">
    <property type="protein sequence ID" value="ONK69864"/>
    <property type="gene ID" value="A4U43_C05F27580"/>
</dbReference>
<dbReference type="PANTHER" id="PTHR10566">
    <property type="entry name" value="CHAPERONE-ACTIVITY OF BC1 COMPLEX CABC1 -RELATED"/>
    <property type="match status" value="1"/>
</dbReference>
<dbReference type="InterPro" id="IPR050154">
    <property type="entry name" value="UbiB_kinase"/>
</dbReference>
<feature type="domain" description="ABC1 atypical kinase-like" evidence="2">
    <location>
        <begin position="52"/>
        <end position="103"/>
    </location>
</feature>
<dbReference type="OMA" id="HEPWRKA"/>